<dbReference type="GO" id="GO:0047429">
    <property type="term" value="F:nucleoside triphosphate diphosphatase activity"/>
    <property type="evidence" value="ECO:0007669"/>
    <property type="project" value="UniProtKB-EC"/>
</dbReference>
<dbReference type="Gene3D" id="3.90.950.10">
    <property type="match status" value="1"/>
</dbReference>
<gene>
    <name evidence="6" type="ORF">BJI46_08150</name>
</gene>
<dbReference type="NCBIfam" id="TIGR00172">
    <property type="entry name" value="maf"/>
    <property type="match status" value="1"/>
</dbReference>
<dbReference type="CDD" id="cd00555">
    <property type="entry name" value="Maf"/>
    <property type="match status" value="1"/>
</dbReference>
<evidence type="ECO:0000256" key="4">
    <source>
        <dbReference type="ARBA" id="ARBA00023080"/>
    </source>
</evidence>
<dbReference type="InterPro" id="IPR029001">
    <property type="entry name" value="ITPase-like_fam"/>
</dbReference>
<comment type="catalytic activity">
    <reaction evidence="5">
        <text>a ribonucleoside 5'-triphosphate + H2O = a ribonucleoside 5'-phosphate + diphosphate + H(+)</text>
        <dbReference type="Rhea" id="RHEA:23996"/>
        <dbReference type="ChEBI" id="CHEBI:15377"/>
        <dbReference type="ChEBI" id="CHEBI:15378"/>
        <dbReference type="ChEBI" id="CHEBI:33019"/>
        <dbReference type="ChEBI" id="CHEBI:58043"/>
        <dbReference type="ChEBI" id="CHEBI:61557"/>
        <dbReference type="EC" id="3.6.1.9"/>
    </reaction>
</comment>
<protein>
    <recommendedName>
        <fullName evidence="5">Nucleoside triphosphate pyrophosphatase</fullName>
        <ecNumber evidence="5">3.6.1.9</ecNumber>
    </recommendedName>
    <alternativeName>
        <fullName evidence="5">Nucleotide pyrophosphatase</fullName>
        <shortName evidence="5">Nucleotide PPase</shortName>
    </alternativeName>
</protein>
<comment type="cofactor">
    <cofactor evidence="5">
        <name>a divalent metal cation</name>
        <dbReference type="ChEBI" id="CHEBI:60240"/>
    </cofactor>
</comment>
<sequence>MSATIILASSSATRKTLLDRLQLDYLSISPDIDETPLPYETAQQLALRLSIEKAQRIAQQHPDAIVIGSDQVAYCANSPQHFIGKPDSIENAINQLQQQSGKIIHFSTGLSVQCINQNIHYQTVVPFQVQFRQLSKAEIQRYIELDQPLHCAGSFNCESLGLTLFEWMYGDDYTALMGLPVIQLCHYLRKLNILLP</sequence>
<keyword evidence="2 5" id="KW-0963">Cytoplasm</keyword>
<dbReference type="HAMAP" id="MF_00528">
    <property type="entry name" value="Maf"/>
    <property type="match status" value="1"/>
</dbReference>
<evidence type="ECO:0000256" key="1">
    <source>
        <dbReference type="ARBA" id="ARBA00004496"/>
    </source>
</evidence>
<dbReference type="STRING" id="1262585.BJI46_08150"/>
<comment type="function">
    <text evidence="5">Nucleoside triphosphate pyrophosphatase. May have a dual role in cell division arrest and in preventing the incorporation of modified nucleotides into cellular nucleic acids.</text>
</comment>
<dbReference type="PANTHER" id="PTHR43213:SF10">
    <property type="entry name" value="7-METHYL-GTP PYROPHOSPHATASE"/>
    <property type="match status" value="1"/>
</dbReference>
<dbReference type="AlphaFoldDB" id="A0A1E7REJ4"/>
<dbReference type="InterPro" id="IPR003697">
    <property type="entry name" value="Maf-like"/>
</dbReference>
<comment type="caution">
    <text evidence="5">Lacks conserved residue(s) required for the propagation of feature annotation.</text>
</comment>
<proteinExistence type="inferred from homology"/>
<dbReference type="OrthoDB" id="9813694at2"/>
<keyword evidence="3 5" id="KW-0378">Hydrolase</keyword>
<comment type="catalytic activity">
    <reaction evidence="5">
        <text>a 2'-deoxyribonucleoside 5'-triphosphate + H2O = a 2'-deoxyribonucleoside 5'-phosphate + diphosphate + H(+)</text>
        <dbReference type="Rhea" id="RHEA:44644"/>
        <dbReference type="ChEBI" id="CHEBI:15377"/>
        <dbReference type="ChEBI" id="CHEBI:15378"/>
        <dbReference type="ChEBI" id="CHEBI:33019"/>
        <dbReference type="ChEBI" id="CHEBI:61560"/>
        <dbReference type="ChEBI" id="CHEBI:65317"/>
        <dbReference type="EC" id="3.6.1.9"/>
    </reaction>
</comment>
<dbReference type="EMBL" id="MKKK01000004">
    <property type="protein sequence ID" value="OEY97716.1"/>
    <property type="molecule type" value="Genomic_DNA"/>
</dbReference>
<evidence type="ECO:0000256" key="2">
    <source>
        <dbReference type="ARBA" id="ARBA00022490"/>
    </source>
</evidence>
<evidence type="ECO:0000256" key="5">
    <source>
        <dbReference type="HAMAP-Rule" id="MF_00528"/>
    </source>
</evidence>
<comment type="similarity">
    <text evidence="5">Belongs to the Maf family.</text>
</comment>
<name>A0A1E7REJ4_9GAMM</name>
<organism evidence="6 7">
    <name type="scientific">Acinetobacter qingfengensis</name>
    <dbReference type="NCBI Taxonomy" id="1262585"/>
    <lineage>
        <taxon>Bacteria</taxon>
        <taxon>Pseudomonadati</taxon>
        <taxon>Pseudomonadota</taxon>
        <taxon>Gammaproteobacteria</taxon>
        <taxon>Moraxellales</taxon>
        <taxon>Moraxellaceae</taxon>
        <taxon>Acinetobacter</taxon>
    </lineage>
</organism>
<dbReference type="SUPFAM" id="SSF52972">
    <property type="entry name" value="ITPase-like"/>
    <property type="match status" value="1"/>
</dbReference>
<feature type="active site" description="Proton acceptor" evidence="5">
    <location>
        <position position="70"/>
    </location>
</feature>
<reference evidence="6 7" key="1">
    <citation type="submission" date="2016-09" db="EMBL/GenBank/DDBJ databases">
        <authorList>
            <person name="Capua I."/>
            <person name="De Benedictis P."/>
            <person name="Joannis T."/>
            <person name="Lombin L.H."/>
            <person name="Cattoli G."/>
        </authorList>
    </citation>
    <scope>NUCLEOTIDE SEQUENCE [LARGE SCALE GENOMIC DNA]</scope>
    <source>
        <strain evidence="6 7">ANC 4671</strain>
    </source>
</reference>
<keyword evidence="4 5" id="KW-0546">Nucleotide metabolism</keyword>
<dbReference type="GO" id="GO:0009117">
    <property type="term" value="P:nucleotide metabolic process"/>
    <property type="evidence" value="ECO:0007669"/>
    <property type="project" value="UniProtKB-KW"/>
</dbReference>
<accession>A0A1E7REJ4</accession>
<evidence type="ECO:0000313" key="7">
    <source>
        <dbReference type="Proteomes" id="UP000185895"/>
    </source>
</evidence>
<comment type="subcellular location">
    <subcellularLocation>
        <location evidence="1 5">Cytoplasm</location>
    </subcellularLocation>
</comment>
<dbReference type="Proteomes" id="UP000185895">
    <property type="component" value="Unassembled WGS sequence"/>
</dbReference>
<evidence type="ECO:0000256" key="3">
    <source>
        <dbReference type="ARBA" id="ARBA00022801"/>
    </source>
</evidence>
<dbReference type="EC" id="3.6.1.9" evidence="5"/>
<comment type="caution">
    <text evidence="6">The sequence shown here is derived from an EMBL/GenBank/DDBJ whole genome shotgun (WGS) entry which is preliminary data.</text>
</comment>
<evidence type="ECO:0000313" key="6">
    <source>
        <dbReference type="EMBL" id="OEY97716.1"/>
    </source>
</evidence>
<dbReference type="Pfam" id="PF02545">
    <property type="entry name" value="Maf"/>
    <property type="match status" value="1"/>
</dbReference>
<dbReference type="RefSeq" id="WP_070068781.1">
    <property type="nucleotide sequence ID" value="NZ_MKKK01000004.1"/>
</dbReference>
<keyword evidence="7" id="KW-1185">Reference proteome</keyword>
<dbReference type="PANTHER" id="PTHR43213">
    <property type="entry name" value="BIFUNCTIONAL DTTP/UTP PYROPHOSPHATASE/METHYLTRANSFERASE PROTEIN-RELATED"/>
    <property type="match status" value="1"/>
</dbReference>
<dbReference type="PIRSF" id="PIRSF006305">
    <property type="entry name" value="Maf"/>
    <property type="match status" value="1"/>
</dbReference>
<dbReference type="GO" id="GO:0005737">
    <property type="term" value="C:cytoplasm"/>
    <property type="evidence" value="ECO:0007669"/>
    <property type="project" value="UniProtKB-SubCell"/>
</dbReference>